<keyword evidence="3" id="KW-1133">Transmembrane helix</keyword>
<dbReference type="SUPFAM" id="SSF52374">
    <property type="entry name" value="Nucleotidylyl transferase"/>
    <property type="match status" value="1"/>
</dbReference>
<dbReference type="AlphaFoldDB" id="A0A7S1ZCW2"/>
<evidence type="ECO:0000259" key="4">
    <source>
        <dbReference type="Pfam" id="PF01467"/>
    </source>
</evidence>
<accession>A0A7S1ZCW2</accession>
<protein>
    <recommendedName>
        <fullName evidence="4">Cytidyltransferase-like domain-containing protein</fullName>
    </recommendedName>
</protein>
<evidence type="ECO:0000256" key="2">
    <source>
        <dbReference type="ARBA" id="ARBA00022695"/>
    </source>
</evidence>
<evidence type="ECO:0000256" key="1">
    <source>
        <dbReference type="ARBA" id="ARBA00022679"/>
    </source>
</evidence>
<dbReference type="PANTHER" id="PTHR21342">
    <property type="entry name" value="PHOSPHOPANTETHEINE ADENYLYLTRANSFERASE"/>
    <property type="match status" value="1"/>
</dbReference>
<keyword evidence="3" id="KW-0812">Transmembrane</keyword>
<sequence>MGNVQGCDLAFGGALVVVAAVVFSVHRLFFTVLIRYPWSGLVVAEEQKVRDKSEKVMFAGSLNPPHHGHIAMITYLAERYGEVVVVIGINPKKNYKVSPARRKKLLEDMITGSKIKGKVQVEVVAGYIWRFALRENVSIMFRGIRSWKRDGSDERLLFLQNTWGPILLGPLKWPLPQHFLEGKPEYNHISSTLIRDMCLEAKKEGKKPNLNALVPKSTADDVAKLYSS</sequence>
<name>A0A7S1ZCW2_TRICV</name>
<reference evidence="5" key="1">
    <citation type="submission" date="2021-01" db="EMBL/GenBank/DDBJ databases">
        <authorList>
            <person name="Corre E."/>
            <person name="Pelletier E."/>
            <person name="Niang G."/>
            <person name="Scheremetjew M."/>
            <person name="Finn R."/>
            <person name="Kale V."/>
            <person name="Holt S."/>
            <person name="Cochrane G."/>
            <person name="Meng A."/>
            <person name="Brown T."/>
            <person name="Cohen L."/>
        </authorList>
    </citation>
    <scope>NUCLEOTIDE SEQUENCE</scope>
    <source>
        <strain evidence="5">Grunow 1884</strain>
    </source>
</reference>
<dbReference type="PANTHER" id="PTHR21342:SF1">
    <property type="entry name" value="PHOSPHOPANTETHEINE ADENYLYLTRANSFERASE"/>
    <property type="match status" value="1"/>
</dbReference>
<dbReference type="Gene3D" id="3.40.50.620">
    <property type="entry name" value="HUPs"/>
    <property type="match status" value="1"/>
</dbReference>
<evidence type="ECO:0000313" key="5">
    <source>
        <dbReference type="EMBL" id="CAD9335309.1"/>
    </source>
</evidence>
<feature type="transmembrane region" description="Helical" evidence="3">
    <location>
        <begin position="12"/>
        <end position="30"/>
    </location>
</feature>
<feature type="domain" description="Cytidyltransferase-like" evidence="4">
    <location>
        <begin position="57"/>
        <end position="196"/>
    </location>
</feature>
<evidence type="ECO:0000256" key="3">
    <source>
        <dbReference type="SAM" id="Phobius"/>
    </source>
</evidence>
<organism evidence="5">
    <name type="scientific">Trieres chinensis</name>
    <name type="common">Marine centric diatom</name>
    <name type="synonym">Odontella sinensis</name>
    <dbReference type="NCBI Taxonomy" id="1514140"/>
    <lineage>
        <taxon>Eukaryota</taxon>
        <taxon>Sar</taxon>
        <taxon>Stramenopiles</taxon>
        <taxon>Ochrophyta</taxon>
        <taxon>Bacillariophyta</taxon>
        <taxon>Mediophyceae</taxon>
        <taxon>Biddulphiophycidae</taxon>
        <taxon>Eupodiscales</taxon>
        <taxon>Parodontellaceae</taxon>
        <taxon>Trieres</taxon>
    </lineage>
</organism>
<keyword evidence="3" id="KW-0472">Membrane</keyword>
<keyword evidence="2" id="KW-0548">Nucleotidyltransferase</keyword>
<dbReference type="EMBL" id="HBGO01014264">
    <property type="protein sequence ID" value="CAD9335309.1"/>
    <property type="molecule type" value="Transcribed_RNA"/>
</dbReference>
<dbReference type="InterPro" id="IPR014729">
    <property type="entry name" value="Rossmann-like_a/b/a_fold"/>
</dbReference>
<proteinExistence type="predicted"/>
<keyword evidence="1" id="KW-0808">Transferase</keyword>
<dbReference type="InterPro" id="IPR004821">
    <property type="entry name" value="Cyt_trans-like"/>
</dbReference>
<dbReference type="Pfam" id="PF01467">
    <property type="entry name" value="CTP_transf_like"/>
    <property type="match status" value="1"/>
</dbReference>
<dbReference type="GO" id="GO:0016779">
    <property type="term" value="F:nucleotidyltransferase activity"/>
    <property type="evidence" value="ECO:0007669"/>
    <property type="project" value="UniProtKB-KW"/>
</dbReference>
<gene>
    <name evidence="5" type="ORF">OSIN01602_LOCUS8072</name>
</gene>